<feature type="region of interest" description="Disordered" evidence="1">
    <location>
        <begin position="1"/>
        <end position="28"/>
    </location>
</feature>
<dbReference type="AlphaFoldDB" id="A0A1J4MYH5"/>
<organism evidence="2 3">
    <name type="scientific">Cryptosporidium andersoni</name>
    <dbReference type="NCBI Taxonomy" id="117008"/>
    <lineage>
        <taxon>Eukaryota</taxon>
        <taxon>Sar</taxon>
        <taxon>Alveolata</taxon>
        <taxon>Apicomplexa</taxon>
        <taxon>Conoidasida</taxon>
        <taxon>Coccidia</taxon>
        <taxon>Eucoccidiorida</taxon>
        <taxon>Eimeriorina</taxon>
        <taxon>Cryptosporidiidae</taxon>
        <taxon>Cryptosporidium</taxon>
    </lineage>
</organism>
<dbReference type="GeneID" id="92367743"/>
<feature type="region of interest" description="Disordered" evidence="1">
    <location>
        <begin position="50"/>
        <end position="91"/>
    </location>
</feature>
<feature type="compositionally biased region" description="Polar residues" evidence="1">
    <location>
        <begin position="190"/>
        <end position="202"/>
    </location>
</feature>
<gene>
    <name evidence="2" type="ORF">cand_035590</name>
</gene>
<feature type="compositionally biased region" description="Polar residues" evidence="1">
    <location>
        <begin position="50"/>
        <end position="71"/>
    </location>
</feature>
<dbReference type="Proteomes" id="UP000186804">
    <property type="component" value="Unassembled WGS sequence"/>
</dbReference>
<accession>A0A1J4MYH5</accession>
<reference evidence="2 3" key="1">
    <citation type="submission" date="2016-10" db="EMBL/GenBank/DDBJ databases">
        <title>Reductive evolution of mitochondrial metabolism and differential evolution of invasion-related proteins in Cryptosporidium.</title>
        <authorList>
            <person name="Liu S."/>
            <person name="Roellig D.M."/>
            <person name="Guo Y."/>
            <person name="Li N."/>
            <person name="Frace M.A."/>
            <person name="Tang K."/>
            <person name="Zhang L."/>
            <person name="Feng Y."/>
            <person name="Xiao L."/>
        </authorList>
    </citation>
    <scope>NUCLEOTIDE SEQUENCE [LARGE SCALE GENOMIC DNA]</scope>
    <source>
        <strain evidence="2">30847</strain>
    </source>
</reference>
<evidence type="ECO:0000256" key="1">
    <source>
        <dbReference type="SAM" id="MobiDB-lite"/>
    </source>
</evidence>
<dbReference type="EMBL" id="LRBS01000007">
    <property type="protein sequence ID" value="OII78132.1"/>
    <property type="molecule type" value="Genomic_DNA"/>
</dbReference>
<dbReference type="OrthoDB" id="342463at2759"/>
<evidence type="ECO:0000313" key="2">
    <source>
        <dbReference type="EMBL" id="OII78132.1"/>
    </source>
</evidence>
<dbReference type="VEuPathDB" id="CryptoDB:cand_035590"/>
<name>A0A1J4MYH5_9CRYT</name>
<comment type="caution">
    <text evidence="2">The sequence shown here is derived from an EMBL/GenBank/DDBJ whole genome shotgun (WGS) entry which is preliminary data.</text>
</comment>
<protein>
    <submittedName>
        <fullName evidence="2">Uncharacterized protein</fullName>
    </submittedName>
</protein>
<evidence type="ECO:0000313" key="3">
    <source>
        <dbReference type="Proteomes" id="UP000186804"/>
    </source>
</evidence>
<keyword evidence="3" id="KW-1185">Reference proteome</keyword>
<dbReference type="RefSeq" id="XP_067069978.1">
    <property type="nucleotide sequence ID" value="XM_067213785.1"/>
</dbReference>
<sequence>MKSLTKSLNNVTIESTSSIKNKPSNGFTLNSRVINSQVYDGLTEDEQSSYDLNIKDNTTPENSSFISSYEHQYSDDSDSDEESSIVGSDLSSSSQFDQLKDLKSMDTYSWLKNHGFITLSNKVIRDMNNGITTKISDKVLSLYEYHDSIDNISKDAINSLFMLTLKEDDIPANIEYFVSNKDTSKPLTPKTLSMSHLSLTTEKTPESKTQEDEEETIYNNQSLVTSRTNETSITHKTSSNIFITPKLMNRLDITEGGISGENALAFQKYIRDLQDEVKMKDEKLRLREMERDNARLTRNQLTRAVRASLQIGHGAGRLHILIMNICKKLLGYGMRMILYNSKLPIRNRNVSLISAAASVLENVALRRLRVFFVLLSSYRNIKSNDDSISTSITSKELVATRLIHTLKLILPAFKLVTITRYNHHSAMKKFLYIWAKCCLLRDNDDESECIYVDISERLPTILSLYKIKTTSKLKLQKGHHKKINKIKNIENKSISSSLILQKNLFTSFKPNSYESKTLTEKLTQILSKYSLEPLSYLDMIREREKEREEEDQSRIKALDHLSNIIKTSLINEFGLQEDLQTEIINKTEHVIQRFKSRFTSYFENLAYESQKMNIVEELKNISENKFGQPIEVPKWLKKQHINLLEQFYSNPFYPVFVNTYNKLLRDPNVYDSSGESLNASFDFDEIPSNHLEITKKYKTTNFGITSEQHIIEGSIIPTTEIGVQSNLPIDPSIIELNKS</sequence>
<feature type="region of interest" description="Disordered" evidence="1">
    <location>
        <begin position="188"/>
        <end position="213"/>
    </location>
</feature>
<proteinExistence type="predicted"/>